<dbReference type="EMBL" id="LAVV01008098">
    <property type="protein sequence ID" value="KNZ53780.1"/>
    <property type="molecule type" value="Genomic_DNA"/>
</dbReference>
<dbReference type="Proteomes" id="UP000037035">
    <property type="component" value="Unassembled WGS sequence"/>
</dbReference>
<proteinExistence type="predicted"/>
<keyword evidence="2" id="KW-1185">Reference proteome</keyword>
<sequence>MSIFLRSGPTEVESRDIVDREHPSILLCLIPVHIRPEDHQENGFPAGHQTRTQYRHSLFNFLKACHLPPEDQAILRILKVNQIYWSAFINVTRDELRALGFAFGLSANCGSNAKDLG</sequence>
<name>A0A0L6V0V8_9BASI</name>
<protein>
    <submittedName>
        <fullName evidence="1">Uncharacterized protein</fullName>
    </submittedName>
</protein>
<dbReference type="OrthoDB" id="2509314at2759"/>
<organism evidence="1 2">
    <name type="scientific">Puccinia sorghi</name>
    <dbReference type="NCBI Taxonomy" id="27349"/>
    <lineage>
        <taxon>Eukaryota</taxon>
        <taxon>Fungi</taxon>
        <taxon>Dikarya</taxon>
        <taxon>Basidiomycota</taxon>
        <taxon>Pucciniomycotina</taxon>
        <taxon>Pucciniomycetes</taxon>
        <taxon>Pucciniales</taxon>
        <taxon>Pucciniaceae</taxon>
        <taxon>Puccinia</taxon>
    </lineage>
</organism>
<evidence type="ECO:0000313" key="1">
    <source>
        <dbReference type="EMBL" id="KNZ53780.1"/>
    </source>
</evidence>
<reference evidence="1 2" key="1">
    <citation type="submission" date="2015-08" db="EMBL/GenBank/DDBJ databases">
        <title>Next Generation Sequencing and Analysis of the Genome of Puccinia sorghi L Schw, the Causal Agent of Maize Common Rust.</title>
        <authorList>
            <person name="Rochi L."/>
            <person name="Burguener G."/>
            <person name="Darino M."/>
            <person name="Turjanski A."/>
            <person name="Kreff E."/>
            <person name="Dieguez M.J."/>
            <person name="Sacco F."/>
        </authorList>
    </citation>
    <scope>NUCLEOTIDE SEQUENCE [LARGE SCALE GENOMIC DNA]</scope>
    <source>
        <strain evidence="1 2">RO10H11247</strain>
    </source>
</reference>
<accession>A0A0L6V0V8</accession>
<dbReference type="AlphaFoldDB" id="A0A0L6V0V8"/>
<evidence type="ECO:0000313" key="2">
    <source>
        <dbReference type="Proteomes" id="UP000037035"/>
    </source>
</evidence>
<gene>
    <name evidence="1" type="ORF">VP01_3136g1</name>
</gene>
<comment type="caution">
    <text evidence="1">The sequence shown here is derived from an EMBL/GenBank/DDBJ whole genome shotgun (WGS) entry which is preliminary data.</text>
</comment>
<dbReference type="VEuPathDB" id="FungiDB:VP01_3136g1"/>